<evidence type="ECO:0000256" key="1">
    <source>
        <dbReference type="ARBA" id="ARBA00009986"/>
    </source>
</evidence>
<dbReference type="EMBL" id="JSVC01000004">
    <property type="protein sequence ID" value="KIC95847.1"/>
    <property type="molecule type" value="Genomic_DNA"/>
</dbReference>
<sequence>MFAVINPATGEKIKDLQEDTVESVGEKFRSLKAAQLGWAALPLQERLQCLSRFYDLLETEKDELARTLTSEMGKPVSQSYNELKGARNRIRFFLENSERWLSEEWITTEGGTREKITYEPLGVIANISAWNYPYLVGVNVFVPALIGGNTVCYKPSEYASLTGLKIASMLYRSGVPENCFQAVIGGRETGEQLLDLPFDGFYFTGSYKTGKHIAERVAARMVPCQFELGGKDPLYVMDDVVDIDQVAAAALEGVVYNNGQSCCAVERIYVHEDVYDTFLESFVEQCNHMVIGDPMDSATDIGPLSRKEQMAVLNDQVHDAREKGAIQHTGVEPLDLRGYYMRPVVLSNVDHSMKVMKDESFGPVIGIQKVRDDEEAARLMMDTEYGLTAAVYSDDYDRAEKLMKTMHTGTVYWNCCDRVSAGLPWSGRKNSGFGSTLSYTGIRAFVQPKAWHLRG</sequence>
<evidence type="ECO:0000256" key="2">
    <source>
        <dbReference type="ARBA" id="ARBA00023002"/>
    </source>
</evidence>
<dbReference type="PROSITE" id="PS00070">
    <property type="entry name" value="ALDEHYDE_DEHYDR_CYS"/>
    <property type="match status" value="1"/>
</dbReference>
<name>A0A0C1L6T3_9BACT</name>
<dbReference type="Pfam" id="PF00171">
    <property type="entry name" value="Aldedh"/>
    <property type="match status" value="1"/>
</dbReference>
<dbReference type="OrthoDB" id="629320at2"/>
<dbReference type="InterPro" id="IPR016163">
    <property type="entry name" value="Ald_DH_C"/>
</dbReference>
<dbReference type="FunFam" id="3.40.309.10:FF:000009">
    <property type="entry name" value="Aldehyde dehydrogenase A"/>
    <property type="match status" value="1"/>
</dbReference>
<evidence type="ECO:0000313" key="6">
    <source>
        <dbReference type="EMBL" id="KIC95847.1"/>
    </source>
</evidence>
<evidence type="ECO:0000256" key="4">
    <source>
        <dbReference type="RuleBase" id="RU003345"/>
    </source>
</evidence>
<evidence type="ECO:0000256" key="3">
    <source>
        <dbReference type="PROSITE-ProRule" id="PRU10007"/>
    </source>
</evidence>
<evidence type="ECO:0000259" key="5">
    <source>
        <dbReference type="Pfam" id="PF00171"/>
    </source>
</evidence>
<dbReference type="Gene3D" id="3.40.309.10">
    <property type="entry name" value="Aldehyde Dehydrogenase, Chain A, domain 2"/>
    <property type="match status" value="1"/>
</dbReference>
<comment type="caution">
    <text evidence="6">The sequence shown here is derived from an EMBL/GenBank/DDBJ whole genome shotgun (WGS) entry which is preliminary data.</text>
</comment>
<feature type="domain" description="Aldehyde dehydrogenase" evidence="5">
    <location>
        <begin position="2"/>
        <end position="450"/>
    </location>
</feature>
<dbReference type="GO" id="GO:0016620">
    <property type="term" value="F:oxidoreductase activity, acting on the aldehyde or oxo group of donors, NAD or NADP as acceptor"/>
    <property type="evidence" value="ECO:0007669"/>
    <property type="project" value="InterPro"/>
</dbReference>
<dbReference type="AlphaFoldDB" id="A0A0C1L6T3"/>
<accession>A0A0C1L6T3</accession>
<dbReference type="InterPro" id="IPR016161">
    <property type="entry name" value="Ald_DH/histidinol_DH"/>
</dbReference>
<reference evidence="6 7" key="1">
    <citation type="submission" date="2014-11" db="EMBL/GenBank/DDBJ databases">
        <title>Genome sequence of Flavihumibacter solisilvae 3-3.</title>
        <authorList>
            <person name="Zhou G."/>
            <person name="Li M."/>
            <person name="Wang G."/>
        </authorList>
    </citation>
    <scope>NUCLEOTIDE SEQUENCE [LARGE SCALE GENOMIC DNA]</scope>
    <source>
        <strain evidence="6 7">3-3</strain>
    </source>
</reference>
<gene>
    <name evidence="6" type="ORF">OI18_04235</name>
</gene>
<protein>
    <submittedName>
        <fullName evidence="6">Aldehyde dehydrogenase</fullName>
    </submittedName>
</protein>
<dbReference type="SUPFAM" id="SSF53720">
    <property type="entry name" value="ALDH-like"/>
    <property type="match status" value="1"/>
</dbReference>
<dbReference type="Proteomes" id="UP000031408">
    <property type="component" value="Unassembled WGS sequence"/>
</dbReference>
<dbReference type="PROSITE" id="PS00687">
    <property type="entry name" value="ALDEHYDE_DEHYDR_GLU"/>
    <property type="match status" value="1"/>
</dbReference>
<dbReference type="Gene3D" id="3.40.605.10">
    <property type="entry name" value="Aldehyde Dehydrogenase, Chain A, domain 1"/>
    <property type="match status" value="1"/>
</dbReference>
<dbReference type="InterPro" id="IPR016160">
    <property type="entry name" value="Ald_DH_CS_CYS"/>
</dbReference>
<dbReference type="InterPro" id="IPR016162">
    <property type="entry name" value="Ald_DH_N"/>
</dbReference>
<dbReference type="RefSeq" id="WP_039137485.1">
    <property type="nucleotide sequence ID" value="NZ_JSVC01000004.1"/>
</dbReference>
<dbReference type="InterPro" id="IPR029510">
    <property type="entry name" value="Ald_DH_CS_GLU"/>
</dbReference>
<dbReference type="PANTHER" id="PTHR11699">
    <property type="entry name" value="ALDEHYDE DEHYDROGENASE-RELATED"/>
    <property type="match status" value="1"/>
</dbReference>
<keyword evidence="7" id="KW-1185">Reference proteome</keyword>
<keyword evidence="2 4" id="KW-0560">Oxidoreductase</keyword>
<dbReference type="STRING" id="1349421.OI18_04235"/>
<feature type="active site" evidence="3">
    <location>
        <position position="227"/>
    </location>
</feature>
<organism evidence="6 7">
    <name type="scientific">Flavihumibacter solisilvae</name>
    <dbReference type="NCBI Taxonomy" id="1349421"/>
    <lineage>
        <taxon>Bacteria</taxon>
        <taxon>Pseudomonadati</taxon>
        <taxon>Bacteroidota</taxon>
        <taxon>Chitinophagia</taxon>
        <taxon>Chitinophagales</taxon>
        <taxon>Chitinophagaceae</taxon>
        <taxon>Flavihumibacter</taxon>
    </lineage>
</organism>
<comment type="similarity">
    <text evidence="1 4">Belongs to the aldehyde dehydrogenase family.</text>
</comment>
<dbReference type="InterPro" id="IPR015590">
    <property type="entry name" value="Aldehyde_DH_dom"/>
</dbReference>
<evidence type="ECO:0000313" key="7">
    <source>
        <dbReference type="Proteomes" id="UP000031408"/>
    </source>
</evidence>
<proteinExistence type="inferred from homology"/>
<dbReference type="CDD" id="cd07102">
    <property type="entry name" value="ALDH_EDX86601"/>
    <property type="match status" value="1"/>
</dbReference>